<dbReference type="InterPro" id="IPR011009">
    <property type="entry name" value="Kinase-like_dom_sf"/>
</dbReference>
<reference evidence="3" key="1">
    <citation type="submission" date="2021-01" db="EMBL/GenBank/DDBJ databases">
        <title>Genome public.</title>
        <authorList>
            <person name="Liu C."/>
            <person name="Sun Q."/>
        </authorList>
    </citation>
    <scope>NUCLEOTIDE SEQUENCE [LARGE SCALE GENOMIC DNA]</scope>
    <source>
        <strain evidence="3">YIM B02505</strain>
    </source>
</reference>
<evidence type="ECO:0000313" key="2">
    <source>
        <dbReference type="EMBL" id="MBK1809982.1"/>
    </source>
</evidence>
<dbReference type="Proteomes" id="UP000596739">
    <property type="component" value="Unassembled WGS sequence"/>
</dbReference>
<dbReference type="InterPro" id="IPR002575">
    <property type="entry name" value="Aminoglycoside_PTrfase"/>
</dbReference>
<dbReference type="Gene3D" id="3.90.1200.10">
    <property type="match status" value="1"/>
</dbReference>
<dbReference type="InterPro" id="IPR051678">
    <property type="entry name" value="AGP_Transferase"/>
</dbReference>
<evidence type="ECO:0000313" key="3">
    <source>
        <dbReference type="Proteomes" id="UP000596739"/>
    </source>
</evidence>
<proteinExistence type="predicted"/>
<dbReference type="EMBL" id="JAENHN010000010">
    <property type="protein sequence ID" value="MBK1809982.1"/>
    <property type="molecule type" value="Genomic_DNA"/>
</dbReference>
<dbReference type="SUPFAM" id="SSF56112">
    <property type="entry name" value="Protein kinase-like (PK-like)"/>
    <property type="match status" value="1"/>
</dbReference>
<evidence type="ECO:0000259" key="1">
    <source>
        <dbReference type="Pfam" id="PF01636"/>
    </source>
</evidence>
<accession>A0ABS1EKV2</accession>
<dbReference type="PANTHER" id="PTHR21310:SF15">
    <property type="entry name" value="AMINOGLYCOSIDE PHOSPHOTRANSFERASE DOMAIN-CONTAINING PROTEIN"/>
    <property type="match status" value="1"/>
</dbReference>
<name>A0ABS1EKV2_9CLOT</name>
<gene>
    <name evidence="2" type="ORF">JHL18_04910</name>
</gene>
<organism evidence="2 3">
    <name type="scientific">Clostridium yunnanense</name>
    <dbReference type="NCBI Taxonomy" id="2800325"/>
    <lineage>
        <taxon>Bacteria</taxon>
        <taxon>Bacillati</taxon>
        <taxon>Bacillota</taxon>
        <taxon>Clostridia</taxon>
        <taxon>Eubacteriales</taxon>
        <taxon>Clostridiaceae</taxon>
        <taxon>Clostridium</taxon>
    </lineage>
</organism>
<protein>
    <submittedName>
        <fullName evidence="2">Aminoglycoside phosphotransferase family protein</fullName>
    </submittedName>
</protein>
<keyword evidence="3" id="KW-1185">Reference proteome</keyword>
<dbReference type="Gene3D" id="3.30.200.20">
    <property type="entry name" value="Phosphorylase Kinase, domain 1"/>
    <property type="match status" value="1"/>
</dbReference>
<dbReference type="RefSeq" id="WP_200266702.1">
    <property type="nucleotide sequence ID" value="NZ_JAENHN010000010.1"/>
</dbReference>
<comment type="caution">
    <text evidence="2">The sequence shown here is derived from an EMBL/GenBank/DDBJ whole genome shotgun (WGS) entry which is preliminary data.</text>
</comment>
<sequence>MKSKTKSTLTKEKIVQLVKLNFGEGIEIGEIKELEGGMFNSAYLIGFNNKDVVLKVSSSPEAKLLSYEKDLMRTEVEVYKLIEEQTKVPTPKVLSYDFSKSEIDSDYFFMSALNGETMKSIRKKLTIENLNIIKEELGDYFAQIHMIKGNYFGYFTENKKLQFNNWKDAFFHMVQMILNDGKKHKVKLPYDRINKALKSNEHYLGSIKVPSLVDYDLWAGNVFLIKKDGYYHVEGIVDFERAFWGDPYADFPTAIMILKDIQEEPVFWESYTKTAGIDKKLTKEDFVRITMYELYIGLIMSVETYRYDIAYGTFQRIYAKKIIMNCIRILENVARP</sequence>
<feature type="domain" description="Aminoglycoside phosphotransferase" evidence="1">
    <location>
        <begin position="30"/>
        <end position="256"/>
    </location>
</feature>
<dbReference type="PANTHER" id="PTHR21310">
    <property type="entry name" value="AMINOGLYCOSIDE PHOSPHOTRANSFERASE-RELATED-RELATED"/>
    <property type="match status" value="1"/>
</dbReference>
<dbReference type="Pfam" id="PF01636">
    <property type="entry name" value="APH"/>
    <property type="match status" value="1"/>
</dbReference>